<reference evidence="2 3" key="1">
    <citation type="journal article" date="2008" name="Proc. Natl. Acad. Sci. U.S.A.">
        <title>The genome of Cyanothece 51142, a unicellular diazotrophic cyanobacterium important in the marine nitrogen cycle.</title>
        <authorList>
            <person name="Welsh E.A."/>
            <person name="Liberton M."/>
            <person name="Stoeckel J."/>
            <person name="Loh T."/>
            <person name="Elvitigala T."/>
            <person name="Wang C."/>
            <person name="Wollam A."/>
            <person name="Fulton R.S."/>
            <person name="Clifton S.W."/>
            <person name="Jacobs J.M."/>
            <person name="Aurora R."/>
            <person name="Ghosh B.K."/>
            <person name="Sherman L.A."/>
            <person name="Smith R.D."/>
            <person name="Wilson R.K."/>
            <person name="Pakrasi H.B."/>
        </authorList>
    </citation>
    <scope>NUCLEOTIDE SEQUENCE [LARGE SCALE GENOMIC DNA]</scope>
    <source>
        <strain evidence="3">ATCC 51142 / BH68</strain>
    </source>
</reference>
<name>B1WZD1_CROS5</name>
<dbReference type="eggNOG" id="ENOG5030QSV">
    <property type="taxonomic scope" value="Bacteria"/>
</dbReference>
<dbReference type="PANTHER" id="PTHR41709:SF2">
    <property type="entry name" value="CIRCADIAN CLOCK PROTEIN KAIB2"/>
    <property type="match status" value="1"/>
</dbReference>
<dbReference type="Gene3D" id="3.40.30.10">
    <property type="entry name" value="Glutaredoxin"/>
    <property type="match status" value="1"/>
</dbReference>
<dbReference type="SUPFAM" id="SSF52833">
    <property type="entry name" value="Thioredoxin-like"/>
    <property type="match status" value="1"/>
</dbReference>
<dbReference type="AlphaFoldDB" id="B1WZD1"/>
<gene>
    <name evidence="2" type="primary">kaiB4</name>
    <name evidence="2" type="ordered locus">cce_0145</name>
</gene>
<dbReference type="STRING" id="43989.cce_0145"/>
<dbReference type="InterPro" id="IPR011649">
    <property type="entry name" value="KaiB_domain"/>
</dbReference>
<proteinExistence type="predicted"/>
<dbReference type="InterPro" id="IPR036249">
    <property type="entry name" value="Thioredoxin-like_sf"/>
</dbReference>
<dbReference type="KEGG" id="cyt:cce_0145"/>
<dbReference type="EMBL" id="CP000806">
    <property type="protein sequence ID" value="ACB49497.1"/>
    <property type="molecule type" value="Genomic_DNA"/>
</dbReference>
<evidence type="ECO:0000259" key="1">
    <source>
        <dbReference type="SMART" id="SM01248"/>
    </source>
</evidence>
<sequence>MFAMKSTYSLKLYIASNTVNSQLAMNTLTEICHEDLNDDCHIEIIDILDNFEKAETEKIVAIPTLLLQSAYSSQKRLVGNLSNREQVLQEIKMLQKNAVYN</sequence>
<feature type="domain" description="KaiB" evidence="1">
    <location>
        <begin position="11"/>
        <end position="93"/>
    </location>
</feature>
<evidence type="ECO:0000313" key="2">
    <source>
        <dbReference type="EMBL" id="ACB49497.1"/>
    </source>
</evidence>
<dbReference type="Pfam" id="PF07689">
    <property type="entry name" value="KaiB"/>
    <property type="match status" value="1"/>
</dbReference>
<protein>
    <submittedName>
        <fullName evidence="2">Circadian clock protein</fullName>
    </submittedName>
</protein>
<dbReference type="Proteomes" id="UP000001203">
    <property type="component" value="Chromosome circular"/>
</dbReference>
<dbReference type="HOGENOM" id="CLU_144073_0_0_3"/>
<organism evidence="2 3">
    <name type="scientific">Crocosphaera subtropica (strain ATCC 51142 / BH68)</name>
    <name type="common">Cyanothece sp. (strain ATCC 51142)</name>
    <dbReference type="NCBI Taxonomy" id="43989"/>
    <lineage>
        <taxon>Bacteria</taxon>
        <taxon>Bacillati</taxon>
        <taxon>Cyanobacteriota</taxon>
        <taxon>Cyanophyceae</taxon>
        <taxon>Oscillatoriophycideae</taxon>
        <taxon>Chroococcales</taxon>
        <taxon>Aphanothecaceae</taxon>
        <taxon>Crocosphaera</taxon>
        <taxon>Crocosphaera subtropica</taxon>
    </lineage>
</organism>
<dbReference type="InterPro" id="IPR039022">
    <property type="entry name" value="KaiB-like"/>
</dbReference>
<evidence type="ECO:0000313" key="3">
    <source>
        <dbReference type="Proteomes" id="UP000001203"/>
    </source>
</evidence>
<dbReference type="PANTHER" id="PTHR41709">
    <property type="entry name" value="KAIB-LIKE PROTEIN 1"/>
    <property type="match status" value="1"/>
</dbReference>
<dbReference type="GO" id="GO:0048511">
    <property type="term" value="P:rhythmic process"/>
    <property type="evidence" value="ECO:0007669"/>
    <property type="project" value="InterPro"/>
</dbReference>
<keyword evidence="3" id="KW-1185">Reference proteome</keyword>
<accession>B1WZD1</accession>
<dbReference type="SMART" id="SM01248">
    <property type="entry name" value="KaiB"/>
    <property type="match status" value="1"/>
</dbReference>